<gene>
    <name evidence="1" type="ORF">B4U79_00383</name>
</gene>
<dbReference type="AlphaFoldDB" id="A0A3S3P0Y0"/>
<proteinExistence type="predicted"/>
<dbReference type="Proteomes" id="UP000285301">
    <property type="component" value="Unassembled WGS sequence"/>
</dbReference>
<organism evidence="1 2">
    <name type="scientific">Dinothrombium tinctorium</name>
    <dbReference type="NCBI Taxonomy" id="1965070"/>
    <lineage>
        <taxon>Eukaryota</taxon>
        <taxon>Metazoa</taxon>
        <taxon>Ecdysozoa</taxon>
        <taxon>Arthropoda</taxon>
        <taxon>Chelicerata</taxon>
        <taxon>Arachnida</taxon>
        <taxon>Acari</taxon>
        <taxon>Acariformes</taxon>
        <taxon>Trombidiformes</taxon>
        <taxon>Prostigmata</taxon>
        <taxon>Anystina</taxon>
        <taxon>Parasitengona</taxon>
        <taxon>Trombidioidea</taxon>
        <taxon>Trombidiidae</taxon>
        <taxon>Dinothrombium</taxon>
    </lineage>
</organism>
<protein>
    <submittedName>
        <fullName evidence="1">Copia protein-like protein</fullName>
    </submittedName>
</protein>
<keyword evidence="2" id="KW-1185">Reference proteome</keyword>
<dbReference type="CDD" id="cd09272">
    <property type="entry name" value="RNase_HI_RT_Ty1"/>
    <property type="match status" value="1"/>
</dbReference>
<dbReference type="EMBL" id="NCKU01007385">
    <property type="protein sequence ID" value="RWS02673.1"/>
    <property type="molecule type" value="Genomic_DNA"/>
</dbReference>
<evidence type="ECO:0000313" key="1">
    <source>
        <dbReference type="EMBL" id="RWS02673.1"/>
    </source>
</evidence>
<dbReference type="OrthoDB" id="6436874at2759"/>
<evidence type="ECO:0000313" key="2">
    <source>
        <dbReference type="Proteomes" id="UP000285301"/>
    </source>
</evidence>
<comment type="caution">
    <text evidence="1">The sequence shown here is derived from an EMBL/GenBank/DDBJ whole genome shotgun (WGS) entry which is preliminary data.</text>
</comment>
<accession>A0A3S3P0Y0</accession>
<sequence>MSAIKLIRNPEFHKRSKHIDVQYHYIREKQADGTIDVAYVPSENQLADILTKPLVSAKFKRLRSLMGISSQSDNEFVEWEC</sequence>
<reference evidence="1 2" key="1">
    <citation type="journal article" date="2018" name="Gigascience">
        <title>Genomes of trombidid mites reveal novel predicted allergens and laterally-transferred genes associated with secondary metabolism.</title>
        <authorList>
            <person name="Dong X."/>
            <person name="Chaisiri K."/>
            <person name="Xia D."/>
            <person name="Armstrong S.D."/>
            <person name="Fang Y."/>
            <person name="Donnelly M.J."/>
            <person name="Kadowaki T."/>
            <person name="McGarry J.W."/>
            <person name="Darby A.C."/>
            <person name="Makepeace B.L."/>
        </authorList>
    </citation>
    <scope>NUCLEOTIDE SEQUENCE [LARGE SCALE GENOMIC DNA]</scope>
    <source>
        <strain evidence="1">UoL-WK</strain>
    </source>
</reference>
<name>A0A3S3P0Y0_9ACAR</name>
<dbReference type="STRING" id="1965070.A0A3S3P0Y0"/>